<dbReference type="Proteomes" id="UP000652761">
    <property type="component" value="Unassembled WGS sequence"/>
</dbReference>
<organism evidence="2 3">
    <name type="scientific">Colocasia esculenta</name>
    <name type="common">Wild taro</name>
    <name type="synonym">Arum esculentum</name>
    <dbReference type="NCBI Taxonomy" id="4460"/>
    <lineage>
        <taxon>Eukaryota</taxon>
        <taxon>Viridiplantae</taxon>
        <taxon>Streptophyta</taxon>
        <taxon>Embryophyta</taxon>
        <taxon>Tracheophyta</taxon>
        <taxon>Spermatophyta</taxon>
        <taxon>Magnoliopsida</taxon>
        <taxon>Liliopsida</taxon>
        <taxon>Araceae</taxon>
        <taxon>Aroideae</taxon>
        <taxon>Colocasieae</taxon>
        <taxon>Colocasia</taxon>
    </lineage>
</organism>
<keyword evidence="3" id="KW-1185">Reference proteome</keyword>
<gene>
    <name evidence="2" type="ORF">Taro_033680</name>
</gene>
<feature type="region of interest" description="Disordered" evidence="1">
    <location>
        <begin position="84"/>
        <end position="211"/>
    </location>
</feature>
<name>A0A843W9P2_COLES</name>
<accession>A0A843W9P2</accession>
<feature type="compositionally biased region" description="Basic and acidic residues" evidence="1">
    <location>
        <begin position="86"/>
        <end position="96"/>
    </location>
</feature>
<comment type="caution">
    <text evidence="2">The sequence shown here is derived from an EMBL/GenBank/DDBJ whole genome shotgun (WGS) entry which is preliminary data.</text>
</comment>
<feature type="compositionally biased region" description="Polar residues" evidence="1">
    <location>
        <begin position="159"/>
        <end position="184"/>
    </location>
</feature>
<evidence type="ECO:0000256" key="1">
    <source>
        <dbReference type="SAM" id="MobiDB-lite"/>
    </source>
</evidence>
<protein>
    <submittedName>
        <fullName evidence="2">Uncharacterized protein</fullName>
    </submittedName>
</protein>
<evidence type="ECO:0000313" key="3">
    <source>
        <dbReference type="Proteomes" id="UP000652761"/>
    </source>
</evidence>
<proteinExistence type="predicted"/>
<dbReference type="AlphaFoldDB" id="A0A843W9P2"/>
<dbReference type="EMBL" id="NMUH01002587">
    <property type="protein sequence ID" value="MQM00934.1"/>
    <property type="molecule type" value="Genomic_DNA"/>
</dbReference>
<sequence length="228" mass="24376">MQTQQGKKASSWEALTKWLLAFSQERERRWRATQGEGVTSSTAAVRWCSRSDGGWCAATGTTRSWAGAVQMLRRGDDGAALSRAQWGERRSSDDVGSKQAVTARRRVATTSGTAHACGQTLEQPNMGVDMRVGRGGAEHIRPNGRMASASTGERAGQPSWRQECTSGGSTRTTAHSSGSSTQTRGDQKRGSKGGYSRGRTMRGANNAGGNCRQLNDGLWGGLLQVLLL</sequence>
<reference evidence="2" key="1">
    <citation type="submission" date="2017-07" db="EMBL/GenBank/DDBJ databases">
        <title>Taro Niue Genome Assembly and Annotation.</title>
        <authorList>
            <person name="Atibalentja N."/>
            <person name="Keating K."/>
            <person name="Fields C.J."/>
        </authorList>
    </citation>
    <scope>NUCLEOTIDE SEQUENCE</scope>
    <source>
        <strain evidence="2">Niue_2</strain>
        <tissue evidence="2">Leaf</tissue>
    </source>
</reference>
<evidence type="ECO:0000313" key="2">
    <source>
        <dbReference type="EMBL" id="MQM00934.1"/>
    </source>
</evidence>